<dbReference type="AlphaFoldDB" id="A0A6B2LM93"/>
<dbReference type="PROSITE" id="PS51420">
    <property type="entry name" value="RHO"/>
    <property type="match status" value="1"/>
</dbReference>
<dbReference type="InterPro" id="IPR001806">
    <property type="entry name" value="Small_GTPase"/>
</dbReference>
<dbReference type="PANTHER" id="PTHR47980">
    <property type="entry name" value="LD44762P"/>
    <property type="match status" value="1"/>
</dbReference>
<dbReference type="PROSITE" id="PS51421">
    <property type="entry name" value="RAS"/>
    <property type="match status" value="1"/>
</dbReference>
<accession>A0A6B2LM93</accession>
<dbReference type="PROSITE" id="PS51419">
    <property type="entry name" value="RAB"/>
    <property type="match status" value="1"/>
</dbReference>
<keyword evidence="4" id="KW-0449">Lipoprotein</keyword>
<evidence type="ECO:0000256" key="3">
    <source>
        <dbReference type="ARBA" id="ARBA00023134"/>
    </source>
</evidence>
<dbReference type="CDD" id="cd00154">
    <property type="entry name" value="Rab"/>
    <property type="match status" value="1"/>
</dbReference>
<evidence type="ECO:0000256" key="2">
    <source>
        <dbReference type="ARBA" id="ARBA00022741"/>
    </source>
</evidence>
<dbReference type="NCBIfam" id="TIGR00231">
    <property type="entry name" value="small_GTP"/>
    <property type="match status" value="1"/>
</dbReference>
<dbReference type="PRINTS" id="PR00449">
    <property type="entry name" value="RASTRNSFRMNG"/>
</dbReference>
<dbReference type="InterPro" id="IPR005225">
    <property type="entry name" value="Small_GTP-bd"/>
</dbReference>
<reference evidence="5" key="1">
    <citation type="journal article" date="2020" name="J. Eukaryot. Microbiol.">
        <title>De novo Sequencing, Assembly and Annotation of the Transcriptome for the Free-Living Testate Amoeba Arcella intermedia.</title>
        <authorList>
            <person name="Ribeiro G.M."/>
            <person name="Porfirio-Sousa A.L."/>
            <person name="Maurer-Alcala X.X."/>
            <person name="Katz L.A."/>
            <person name="Lahr D.J.G."/>
        </authorList>
    </citation>
    <scope>NUCLEOTIDE SEQUENCE</scope>
</reference>
<evidence type="ECO:0000256" key="4">
    <source>
        <dbReference type="ARBA" id="ARBA00023288"/>
    </source>
</evidence>
<dbReference type="InterPro" id="IPR050305">
    <property type="entry name" value="Small_GTPase_Rab"/>
</dbReference>
<evidence type="ECO:0000313" key="5">
    <source>
        <dbReference type="EMBL" id="NDV38055.1"/>
    </source>
</evidence>
<keyword evidence="3" id="KW-0342">GTP-binding</keyword>
<dbReference type="GO" id="GO:0005525">
    <property type="term" value="F:GTP binding"/>
    <property type="evidence" value="ECO:0007669"/>
    <property type="project" value="UniProtKB-KW"/>
</dbReference>
<dbReference type="EMBL" id="GIBP01009086">
    <property type="protein sequence ID" value="NDV38055.1"/>
    <property type="molecule type" value="Transcribed_RNA"/>
</dbReference>
<comment type="similarity">
    <text evidence="1">Belongs to the small GTPase superfamily. Rab family.</text>
</comment>
<protein>
    <submittedName>
        <fullName evidence="5">Uncharacterized protein</fullName>
    </submittedName>
</protein>
<name>A0A6B2LM93_9EUKA</name>
<dbReference type="Pfam" id="PF00071">
    <property type="entry name" value="Ras"/>
    <property type="match status" value="1"/>
</dbReference>
<dbReference type="Gene3D" id="3.40.50.300">
    <property type="entry name" value="P-loop containing nucleotide triphosphate hydrolases"/>
    <property type="match status" value="1"/>
</dbReference>
<sequence length="149" mass="16807">MQRFASDTFTSSYITTIGVDFITKTIELEGKKVKLQIWDTAGQERFRSITSSYYRGSQGMMVVYDVTDSESFASVEGWFQRIQDMGEKNVKVLLVGNKCDTVFDRKITTVQGEALAQKYNASFIETSALNSTNVSEAFHQLSSLMLNNH</sequence>
<organism evidence="5">
    <name type="scientific">Arcella intermedia</name>
    <dbReference type="NCBI Taxonomy" id="1963864"/>
    <lineage>
        <taxon>Eukaryota</taxon>
        <taxon>Amoebozoa</taxon>
        <taxon>Tubulinea</taxon>
        <taxon>Elardia</taxon>
        <taxon>Arcellinida</taxon>
        <taxon>Sphaerothecina</taxon>
        <taxon>Arcellidae</taxon>
        <taxon>Arcella</taxon>
    </lineage>
</organism>
<dbReference type="FunFam" id="3.40.50.300:FF:001129">
    <property type="entry name" value="ras-related protein Rab-44 isoform X2"/>
    <property type="match status" value="1"/>
</dbReference>
<dbReference type="SMART" id="SM00174">
    <property type="entry name" value="RHO"/>
    <property type="match status" value="1"/>
</dbReference>
<dbReference type="SMART" id="SM00175">
    <property type="entry name" value="RAB"/>
    <property type="match status" value="1"/>
</dbReference>
<dbReference type="GO" id="GO:0003924">
    <property type="term" value="F:GTPase activity"/>
    <property type="evidence" value="ECO:0007669"/>
    <property type="project" value="InterPro"/>
</dbReference>
<keyword evidence="2" id="KW-0547">Nucleotide-binding</keyword>
<dbReference type="InterPro" id="IPR027417">
    <property type="entry name" value="P-loop_NTPase"/>
</dbReference>
<proteinExistence type="inferred from homology"/>
<evidence type="ECO:0000256" key="1">
    <source>
        <dbReference type="ARBA" id="ARBA00006270"/>
    </source>
</evidence>
<dbReference type="SMART" id="SM00173">
    <property type="entry name" value="RAS"/>
    <property type="match status" value="1"/>
</dbReference>
<dbReference type="SUPFAM" id="SSF52540">
    <property type="entry name" value="P-loop containing nucleoside triphosphate hydrolases"/>
    <property type="match status" value="1"/>
</dbReference>